<dbReference type="GO" id="GO:0035721">
    <property type="term" value="P:intraciliary retrograde transport"/>
    <property type="evidence" value="ECO:0007669"/>
    <property type="project" value="TreeGrafter"/>
</dbReference>
<dbReference type="AlphaFoldDB" id="A0A6P7TQN5"/>
<gene>
    <name evidence="9" type="primary">LOC115228000</name>
</gene>
<evidence type="ECO:0000313" key="9">
    <source>
        <dbReference type="RefSeq" id="XP_029654539.1"/>
    </source>
</evidence>
<keyword evidence="8" id="KW-1185">Reference proteome</keyword>
<feature type="domain" description="IF140/IFT172/WDR19 TPR" evidence="7">
    <location>
        <begin position="2"/>
        <end position="145"/>
    </location>
</feature>
<sequence length="344" mass="39209">MVSYCAEYFVNKGHIEKAITVLINSGQPCDALELCNTHKIVLTPQLSFKILSKLETQKRSSLHESTISSLALNCMNNGQYEVASRLYTLSGQTENALKALIRGGDTERVLRVANLSRDPQLYIMAGNYLQSLNWSETPSLMKEILRLYSKAKAHHLIANFYCACAQLEIDEYRDYNKATLAWGEAIGYYQKANSADIPKRGPQMSPHFGDRIGLGGNLQEKMEERENYDENIADLRERIRLASVFDGVVGGRMKGEEEQKCRQLLEEPGIDRAVRTVHVRAYLCGLYYSFEDWRKAYEHVAVLERELGRRVSEYVSRDMLDRIRREVGVGGVDEDVFDEIEDLC</sequence>
<comment type="subcellular location">
    <subcellularLocation>
        <location evidence="1">Cell projection</location>
        <location evidence="1">Cilium</location>
    </subcellularLocation>
</comment>
<protein>
    <submittedName>
        <fullName evidence="9">Intraflagellar transport protein 140 homolog</fullName>
    </submittedName>
</protein>
<dbReference type="GO" id="GO:0030991">
    <property type="term" value="C:intraciliary transport particle A"/>
    <property type="evidence" value="ECO:0007669"/>
    <property type="project" value="TreeGrafter"/>
</dbReference>
<dbReference type="GO" id="GO:0036064">
    <property type="term" value="C:ciliary basal body"/>
    <property type="evidence" value="ECO:0007669"/>
    <property type="project" value="TreeGrafter"/>
</dbReference>
<dbReference type="PANTHER" id="PTHR15722">
    <property type="entry name" value="IFT140/172-RELATED"/>
    <property type="match status" value="1"/>
</dbReference>
<proteinExistence type="predicted"/>
<evidence type="ECO:0000256" key="2">
    <source>
        <dbReference type="ARBA" id="ARBA00022574"/>
    </source>
</evidence>
<evidence type="ECO:0000256" key="5">
    <source>
        <dbReference type="ARBA" id="ARBA00023273"/>
    </source>
</evidence>
<dbReference type="GO" id="GO:0005930">
    <property type="term" value="C:axoneme"/>
    <property type="evidence" value="ECO:0007669"/>
    <property type="project" value="TreeGrafter"/>
</dbReference>
<evidence type="ECO:0000256" key="4">
    <source>
        <dbReference type="ARBA" id="ARBA00023069"/>
    </source>
</evidence>
<keyword evidence="2" id="KW-0853">WD repeat</keyword>
<dbReference type="RefSeq" id="XP_029654539.1">
    <property type="nucleotide sequence ID" value="XM_029798679.2"/>
</dbReference>
<dbReference type="Pfam" id="PF24762">
    <property type="entry name" value="TPR_IF140-IFT172"/>
    <property type="match status" value="1"/>
</dbReference>
<reference evidence="9" key="1">
    <citation type="submission" date="2025-08" db="UniProtKB">
        <authorList>
            <consortium name="RefSeq"/>
        </authorList>
    </citation>
    <scope>IDENTIFICATION</scope>
</reference>
<dbReference type="PANTHER" id="PTHR15722:SF7">
    <property type="entry name" value="INTRAFLAGELLAR TRANSPORT PROTEIN 140 HOMOLOG"/>
    <property type="match status" value="1"/>
</dbReference>
<dbReference type="InterPro" id="IPR056156">
    <property type="entry name" value="TPR_IF140_C"/>
</dbReference>
<evidence type="ECO:0000256" key="3">
    <source>
        <dbReference type="ARBA" id="ARBA00022737"/>
    </source>
</evidence>
<dbReference type="Proteomes" id="UP000515154">
    <property type="component" value="Unplaced"/>
</dbReference>
<keyword evidence="4" id="KW-0969">Cilium</keyword>
<dbReference type="KEGG" id="osn:115228000"/>
<evidence type="ECO:0000256" key="1">
    <source>
        <dbReference type="ARBA" id="ARBA00004138"/>
    </source>
</evidence>
<accession>A0A6P7TQN5</accession>
<feature type="domain" description="IF140 C-terminal TPR" evidence="6">
    <location>
        <begin position="156"/>
        <end position="195"/>
    </location>
</feature>
<keyword evidence="3" id="KW-0677">Repeat</keyword>
<dbReference type="Pfam" id="PF24760">
    <property type="entry name" value="TPR_IF140_C"/>
    <property type="match status" value="1"/>
</dbReference>
<evidence type="ECO:0000259" key="7">
    <source>
        <dbReference type="Pfam" id="PF24762"/>
    </source>
</evidence>
<evidence type="ECO:0000259" key="6">
    <source>
        <dbReference type="Pfam" id="PF24760"/>
    </source>
</evidence>
<keyword evidence="5" id="KW-0966">Cell projection</keyword>
<organism evidence="8 9">
    <name type="scientific">Octopus sinensis</name>
    <name type="common">East Asian common octopus</name>
    <dbReference type="NCBI Taxonomy" id="2607531"/>
    <lineage>
        <taxon>Eukaryota</taxon>
        <taxon>Metazoa</taxon>
        <taxon>Spiralia</taxon>
        <taxon>Lophotrochozoa</taxon>
        <taxon>Mollusca</taxon>
        <taxon>Cephalopoda</taxon>
        <taxon>Coleoidea</taxon>
        <taxon>Octopodiformes</taxon>
        <taxon>Octopoda</taxon>
        <taxon>Incirrata</taxon>
        <taxon>Octopodidae</taxon>
        <taxon>Octopus</taxon>
    </lineage>
</organism>
<dbReference type="InterPro" id="IPR056168">
    <property type="entry name" value="TPR_IF140/IFT172/WDR19"/>
</dbReference>
<evidence type="ECO:0000313" key="8">
    <source>
        <dbReference type="Proteomes" id="UP000515154"/>
    </source>
</evidence>
<name>A0A6P7TQN5_9MOLL</name>